<dbReference type="InterPro" id="IPR020845">
    <property type="entry name" value="AMP-binding_CS"/>
</dbReference>
<dbReference type="SUPFAM" id="SSF56801">
    <property type="entry name" value="Acetyl-CoA synthetase-like"/>
    <property type="match status" value="1"/>
</dbReference>
<reference evidence="4 5" key="1">
    <citation type="submission" date="2015-06" db="EMBL/GenBank/DDBJ databases">
        <title>R. anatipestifer strain HXb2 is the most virulent strain so far, and the genome sequence would help us uncover the pathogenesis.</title>
        <authorList>
            <person name="Hu Q."/>
            <person name="Qi J."/>
            <person name="Bo H."/>
            <person name="Liu G."/>
            <person name="Tao M."/>
            <person name="Ding Y."/>
            <person name="Xue Y."/>
        </authorList>
    </citation>
    <scope>NUCLEOTIDE SEQUENCE [LARGE SCALE GENOMIC DNA]</scope>
    <source>
        <strain evidence="4 5">HXb2</strain>
    </source>
</reference>
<dbReference type="GO" id="GO:0016020">
    <property type="term" value="C:membrane"/>
    <property type="evidence" value="ECO:0007669"/>
    <property type="project" value="TreeGrafter"/>
</dbReference>
<dbReference type="InterPro" id="IPR000873">
    <property type="entry name" value="AMP-dep_synth/lig_dom"/>
</dbReference>
<dbReference type="PANTHER" id="PTHR43272">
    <property type="entry name" value="LONG-CHAIN-FATTY-ACID--COA LIGASE"/>
    <property type="match status" value="1"/>
</dbReference>
<dbReference type="InterPro" id="IPR042099">
    <property type="entry name" value="ANL_N_sf"/>
</dbReference>
<evidence type="ECO:0000313" key="5">
    <source>
        <dbReference type="Proteomes" id="UP000189883"/>
    </source>
</evidence>
<dbReference type="AlphaFoldDB" id="A0A1S7DQX4"/>
<dbReference type="EMBL" id="CP011859">
    <property type="protein sequence ID" value="AQY21497.1"/>
    <property type="molecule type" value="Genomic_DNA"/>
</dbReference>
<evidence type="ECO:0000256" key="1">
    <source>
        <dbReference type="ARBA" id="ARBA00022741"/>
    </source>
</evidence>
<dbReference type="Proteomes" id="UP000189883">
    <property type="component" value="Chromosome"/>
</dbReference>
<dbReference type="PANTHER" id="PTHR43272:SF33">
    <property type="entry name" value="AMP-BINDING DOMAIN-CONTAINING PROTEIN-RELATED"/>
    <property type="match status" value="1"/>
</dbReference>
<accession>A0A1S7DQX4</accession>
<keyword evidence="1" id="KW-0547">Nucleotide-binding</keyword>
<sequence>MNLAAFVSVNAEKYLSKPAIGFKKYDEWKSLSWTMFKRTIFKTASALKDIGVKEGDKVAIYSDNSAEWIIFDLAVLSLGAISVPIYSTNGKQQTQYCIQDSGASIVFVGNQEQYDICSEIMEETSSLKFIIAAKKTTVLRHSNSIHLENLTQKGSEDFEVCPRDKSDLSTILYTSGTSGTPKGVMLTHGNLIDCFQAHTDFFKFKNFENETSLAFLPLSHIFERSWTLFCLSKGAKVSFLENTKLIAHALEEVKPSMMCAVPRFYQKIYGALREMVEKSSSTKKKIFDWALNIGTQCSEYRRKGKSVPFGLALKDKIASKLVFNKIKQKLGGNLWFMPCGGAAISPEILKFFDAMGIHITVGYGLTETTATLTCFPAYNYEYETAGIPIGDTQIKIGEHNEILVKGSGVMKGYYNLPEETAKAFTEDGWFRTGDAGVIENGTLKITDRIKDLMKTSNGKYITPQVIENILTNSNYIQQAMVVAEGKPFVTAVIVPNFEALKEKVKAMKLSMTDWNEIVSSEKITQFYHDILQDVQKELSAFERVKKFVLLPSEFEIKTGEITPTLKVKRNVVMSKYNNLIERLYS</sequence>
<evidence type="ECO:0000256" key="2">
    <source>
        <dbReference type="ARBA" id="ARBA00022840"/>
    </source>
</evidence>
<dbReference type="RefSeq" id="WP_079206753.1">
    <property type="nucleotide sequence ID" value="NZ_CP011859.1"/>
</dbReference>
<dbReference type="Gene3D" id="3.40.50.12780">
    <property type="entry name" value="N-terminal domain of ligase-like"/>
    <property type="match status" value="1"/>
</dbReference>
<dbReference type="Pfam" id="PF23562">
    <property type="entry name" value="AMP-binding_C_3"/>
    <property type="match status" value="1"/>
</dbReference>
<dbReference type="Pfam" id="PF00501">
    <property type="entry name" value="AMP-binding"/>
    <property type="match status" value="1"/>
</dbReference>
<protein>
    <submittedName>
        <fullName evidence="4">Long-chain-fatty-acid--CoA ligase FadD15</fullName>
    </submittedName>
</protein>
<dbReference type="CDD" id="cd05907">
    <property type="entry name" value="VL_LC_FACS_like"/>
    <property type="match status" value="1"/>
</dbReference>
<dbReference type="GO" id="GO:0004467">
    <property type="term" value="F:long-chain fatty acid-CoA ligase activity"/>
    <property type="evidence" value="ECO:0007669"/>
    <property type="project" value="TreeGrafter"/>
</dbReference>
<organism evidence="4 5">
    <name type="scientific">Riemerella anatipestifer</name>
    <name type="common">Moraxella anatipestifer</name>
    <dbReference type="NCBI Taxonomy" id="34085"/>
    <lineage>
        <taxon>Bacteria</taxon>
        <taxon>Pseudomonadati</taxon>
        <taxon>Bacteroidota</taxon>
        <taxon>Flavobacteriia</taxon>
        <taxon>Flavobacteriales</taxon>
        <taxon>Weeksellaceae</taxon>
        <taxon>Riemerella</taxon>
    </lineage>
</organism>
<evidence type="ECO:0000259" key="3">
    <source>
        <dbReference type="Pfam" id="PF00501"/>
    </source>
</evidence>
<gene>
    <name evidence="4" type="ORF">AB406_0539</name>
</gene>
<feature type="domain" description="AMP-dependent synthetase/ligase" evidence="3">
    <location>
        <begin position="10"/>
        <end position="414"/>
    </location>
</feature>
<proteinExistence type="predicted"/>
<dbReference type="GO" id="GO:0005524">
    <property type="term" value="F:ATP binding"/>
    <property type="evidence" value="ECO:0007669"/>
    <property type="project" value="UniProtKB-KW"/>
</dbReference>
<keyword evidence="4" id="KW-0436">Ligase</keyword>
<dbReference type="PROSITE" id="PS00455">
    <property type="entry name" value="AMP_BINDING"/>
    <property type="match status" value="1"/>
</dbReference>
<name>A0A1S7DQX4_RIEAN</name>
<keyword evidence="2" id="KW-0067">ATP-binding</keyword>
<evidence type="ECO:0000313" key="4">
    <source>
        <dbReference type="EMBL" id="AQY21497.1"/>
    </source>
</evidence>